<dbReference type="Gene3D" id="2.170.16.10">
    <property type="entry name" value="Hedgehog/Intein (Hint) domain"/>
    <property type="match status" value="1"/>
</dbReference>
<dbReference type="InterPro" id="IPR001915">
    <property type="entry name" value="Peptidase_M48"/>
</dbReference>
<protein>
    <recommendedName>
        <fullName evidence="7">Peptidase M48 domain-containing protein</fullName>
    </recommendedName>
</protein>
<gene>
    <name evidence="8" type="ORF">GCM10009801_61860</name>
</gene>
<reference evidence="8 9" key="1">
    <citation type="journal article" date="2019" name="Int. J. Syst. Evol. Microbiol.">
        <title>The Global Catalogue of Microorganisms (GCM) 10K type strain sequencing project: providing services to taxonomists for standard genome sequencing and annotation.</title>
        <authorList>
            <consortium name="The Broad Institute Genomics Platform"/>
            <consortium name="The Broad Institute Genome Sequencing Center for Infectious Disease"/>
            <person name="Wu L."/>
            <person name="Ma J."/>
        </authorList>
    </citation>
    <scope>NUCLEOTIDE SEQUENCE [LARGE SCALE GENOMIC DNA]</scope>
    <source>
        <strain evidence="8 9">JCM 15478</strain>
    </source>
</reference>
<dbReference type="Gene3D" id="3.30.2010.10">
    <property type="entry name" value="Metalloproteases ('zincins'), catalytic domain"/>
    <property type="match status" value="1"/>
</dbReference>
<comment type="caution">
    <text evidence="8">The sequence shown here is derived from an EMBL/GenBank/DDBJ whole genome shotgun (WGS) entry which is preliminary data.</text>
</comment>
<organism evidence="8 9">
    <name type="scientific">Streptomyces albiaxialis</name>
    <dbReference type="NCBI Taxonomy" id="329523"/>
    <lineage>
        <taxon>Bacteria</taxon>
        <taxon>Bacillati</taxon>
        <taxon>Actinomycetota</taxon>
        <taxon>Actinomycetes</taxon>
        <taxon>Kitasatosporales</taxon>
        <taxon>Streptomycetaceae</taxon>
        <taxon>Streptomyces</taxon>
    </lineage>
</organism>
<proteinExistence type="predicted"/>
<keyword evidence="3" id="KW-0479">Metal-binding</keyword>
<name>A0ABN2WK03_9ACTN</name>
<dbReference type="SUPFAM" id="SSF51294">
    <property type="entry name" value="Hedgehog/intein (Hint) domain"/>
    <property type="match status" value="1"/>
</dbReference>
<dbReference type="InterPro" id="IPR036844">
    <property type="entry name" value="Hint_dom_sf"/>
</dbReference>
<dbReference type="Proteomes" id="UP001500016">
    <property type="component" value="Unassembled WGS sequence"/>
</dbReference>
<evidence type="ECO:0000313" key="8">
    <source>
        <dbReference type="EMBL" id="GAA2094106.1"/>
    </source>
</evidence>
<accession>A0ABN2WK03</accession>
<evidence type="ECO:0000256" key="3">
    <source>
        <dbReference type="ARBA" id="ARBA00022723"/>
    </source>
</evidence>
<feature type="domain" description="Peptidase M48" evidence="7">
    <location>
        <begin position="310"/>
        <end position="376"/>
    </location>
</feature>
<comment type="cofactor">
    <cofactor evidence="1">
        <name>Zn(2+)</name>
        <dbReference type="ChEBI" id="CHEBI:29105"/>
    </cofactor>
</comment>
<evidence type="ECO:0000256" key="4">
    <source>
        <dbReference type="ARBA" id="ARBA00022801"/>
    </source>
</evidence>
<dbReference type="EMBL" id="BAAAPE010000015">
    <property type="protein sequence ID" value="GAA2094106.1"/>
    <property type="molecule type" value="Genomic_DNA"/>
</dbReference>
<evidence type="ECO:0000256" key="2">
    <source>
        <dbReference type="ARBA" id="ARBA00022670"/>
    </source>
</evidence>
<evidence type="ECO:0000256" key="5">
    <source>
        <dbReference type="ARBA" id="ARBA00022833"/>
    </source>
</evidence>
<evidence type="ECO:0000313" key="9">
    <source>
        <dbReference type="Proteomes" id="UP001500016"/>
    </source>
</evidence>
<dbReference type="Pfam" id="PF01435">
    <property type="entry name" value="Peptidase_M48"/>
    <property type="match status" value="1"/>
</dbReference>
<keyword evidence="9" id="KW-1185">Reference proteome</keyword>
<evidence type="ECO:0000256" key="6">
    <source>
        <dbReference type="ARBA" id="ARBA00023049"/>
    </source>
</evidence>
<keyword evidence="4" id="KW-0378">Hydrolase</keyword>
<sequence length="465" mass="49708">MVRQCESAHCSGADSEINEICKLEGWPINHPVLTRDSIGPCYCSCSCLAFGTMVEDGSGGFKAIETYAVGDQIMASGTGLDWAPQPVVFSGGTTGASRQKFTVLVLYGETALAVTSDHLFLLAGDEHTLKRADRLTPDDVLVSPAGDPVSVRAVHIGDYLAGFHHVAAAGKEPPGEDLDKHLLNTNGVVSADYVVQIMARRSDVAGFNVKQHDDMPVVGSQEYVDRFGRACLQAPELPAAATGEASNIRASNYNAKDLDLAEHTFVPAEATLVSVPEDACSFLSPEEAEAKRRSPKRAFNDPLAREWTEALIQQHKVFYPDVTYHLDWASDEVNAYAWVENGVRHVALKGGLVRDQDLELEGIALVLAHELAHHYGGTPTFPGGLSCEGQADYRGVRNIMRKVWFGDAFIQTTDAAIAQMANFFGVPNDPHPPGGTAGCGHPPGACRVATYHAAVALSGKPACAA</sequence>
<keyword evidence="2" id="KW-0645">Protease</keyword>
<keyword evidence="6" id="KW-0482">Metalloprotease</keyword>
<evidence type="ECO:0000259" key="7">
    <source>
        <dbReference type="Pfam" id="PF01435"/>
    </source>
</evidence>
<evidence type="ECO:0000256" key="1">
    <source>
        <dbReference type="ARBA" id="ARBA00001947"/>
    </source>
</evidence>
<keyword evidence="5" id="KW-0862">Zinc</keyword>